<comment type="caution">
    <text evidence="1">The sequence shown here is derived from an EMBL/GenBank/DDBJ whole genome shotgun (WGS) entry which is preliminary data.</text>
</comment>
<keyword evidence="2" id="KW-1185">Reference proteome</keyword>
<sequence length="94" mass="10922">MMSDRSFSLNWDFLGIKRQISGKIQDLRSIKIVDFKTLKKTPFQTQLCLTHGTSSHKFGFGLLRNEQEWLAQEINDFLGTWGSRHQSQYGDIDV</sequence>
<evidence type="ECO:0000313" key="1">
    <source>
        <dbReference type="EMBL" id="MEE3718714.1"/>
    </source>
</evidence>
<protein>
    <submittedName>
        <fullName evidence="1">Uncharacterized protein</fullName>
    </submittedName>
</protein>
<reference evidence="1" key="1">
    <citation type="submission" date="2024-01" db="EMBL/GenBank/DDBJ databases">
        <title>Bank of Algae and Cyanobacteria of the Azores (BACA) strain genomes.</title>
        <authorList>
            <person name="Luz R."/>
            <person name="Cordeiro R."/>
            <person name="Fonseca A."/>
            <person name="Goncalves V."/>
        </authorList>
    </citation>
    <scope>NUCLEOTIDE SEQUENCE</scope>
    <source>
        <strain evidence="1">BACA0141</strain>
    </source>
</reference>
<dbReference type="EMBL" id="JAZBJZ010000089">
    <property type="protein sequence ID" value="MEE3718714.1"/>
    <property type="molecule type" value="Genomic_DNA"/>
</dbReference>
<gene>
    <name evidence="1" type="ORF">V2H45_18385</name>
</gene>
<name>A0AAW9Q3E2_9CYAN</name>
<proteinExistence type="predicted"/>
<organism evidence="1 2">
    <name type="scientific">Tumidithrix elongata BACA0141</name>
    <dbReference type="NCBI Taxonomy" id="2716417"/>
    <lineage>
        <taxon>Bacteria</taxon>
        <taxon>Bacillati</taxon>
        <taxon>Cyanobacteriota</taxon>
        <taxon>Cyanophyceae</taxon>
        <taxon>Pseudanabaenales</taxon>
        <taxon>Pseudanabaenaceae</taxon>
        <taxon>Tumidithrix</taxon>
        <taxon>Tumidithrix elongata</taxon>
    </lineage>
</organism>
<accession>A0AAW9Q3E2</accession>
<dbReference type="Proteomes" id="UP001333818">
    <property type="component" value="Unassembled WGS sequence"/>
</dbReference>
<dbReference type="RefSeq" id="WP_330485149.1">
    <property type="nucleotide sequence ID" value="NZ_JAZBJZ010000089.1"/>
</dbReference>
<dbReference type="AlphaFoldDB" id="A0AAW9Q3E2"/>
<evidence type="ECO:0000313" key="2">
    <source>
        <dbReference type="Proteomes" id="UP001333818"/>
    </source>
</evidence>